<gene>
    <name evidence="8" type="ORF">D5039_08625</name>
</gene>
<comment type="cofactor">
    <cofactor evidence="1">
        <name>FAD</name>
        <dbReference type="ChEBI" id="CHEBI:57692"/>
    </cofactor>
</comment>
<dbReference type="SUPFAM" id="SSF51905">
    <property type="entry name" value="FAD/NAD(P)-binding domain"/>
    <property type="match status" value="1"/>
</dbReference>
<feature type="domain" description="Glucose-methanol-choline oxidoreductase N-terminal" evidence="7">
    <location>
        <begin position="244"/>
        <end position="258"/>
    </location>
</feature>
<dbReference type="Gene3D" id="3.50.50.60">
    <property type="entry name" value="FAD/NAD(P)-binding domain"/>
    <property type="match status" value="1"/>
</dbReference>
<dbReference type="PIRSF" id="PIRSF000137">
    <property type="entry name" value="Alcohol_oxidase"/>
    <property type="match status" value="1"/>
</dbReference>
<dbReference type="PANTHER" id="PTHR11552">
    <property type="entry name" value="GLUCOSE-METHANOL-CHOLINE GMC OXIDOREDUCTASE"/>
    <property type="match status" value="1"/>
</dbReference>
<proteinExistence type="inferred from homology"/>
<dbReference type="Pfam" id="PF05199">
    <property type="entry name" value="GMC_oxred_C"/>
    <property type="match status" value="1"/>
</dbReference>
<dbReference type="PROSITE" id="PS00623">
    <property type="entry name" value="GMC_OXRED_1"/>
    <property type="match status" value="1"/>
</dbReference>
<keyword evidence="3 5" id="KW-0285">Flavoprotein</keyword>
<dbReference type="PROSITE" id="PS00624">
    <property type="entry name" value="GMC_OXRED_2"/>
    <property type="match status" value="1"/>
</dbReference>
<evidence type="ECO:0000259" key="7">
    <source>
        <dbReference type="PROSITE" id="PS00624"/>
    </source>
</evidence>
<name>A0ABT3KSB3_9BURK</name>
<evidence type="ECO:0000256" key="3">
    <source>
        <dbReference type="ARBA" id="ARBA00022630"/>
    </source>
</evidence>
<dbReference type="InterPro" id="IPR000172">
    <property type="entry name" value="GMC_OxRdtase_N"/>
</dbReference>
<evidence type="ECO:0000313" key="8">
    <source>
        <dbReference type="EMBL" id="MCW5321219.1"/>
    </source>
</evidence>
<evidence type="ECO:0000256" key="1">
    <source>
        <dbReference type="ARBA" id="ARBA00001974"/>
    </source>
</evidence>
<dbReference type="Proteomes" id="UP001208935">
    <property type="component" value="Unassembled WGS sequence"/>
</dbReference>
<comment type="caution">
    <text evidence="8">The sequence shown here is derived from an EMBL/GenBank/DDBJ whole genome shotgun (WGS) entry which is preliminary data.</text>
</comment>
<dbReference type="SUPFAM" id="SSF54373">
    <property type="entry name" value="FAD-linked reductases, C-terminal domain"/>
    <property type="match status" value="1"/>
</dbReference>
<evidence type="ECO:0000256" key="2">
    <source>
        <dbReference type="ARBA" id="ARBA00010790"/>
    </source>
</evidence>
<dbReference type="Gene3D" id="3.30.410.40">
    <property type="match status" value="1"/>
</dbReference>
<organism evidence="8 9">
    <name type="scientific">Verminephrobacter aporrectodeae subsp. tuberculatae</name>
    <dbReference type="NCBI Taxonomy" id="1110392"/>
    <lineage>
        <taxon>Bacteria</taxon>
        <taxon>Pseudomonadati</taxon>
        <taxon>Pseudomonadota</taxon>
        <taxon>Betaproteobacteria</taxon>
        <taxon>Burkholderiales</taxon>
        <taxon>Comamonadaceae</taxon>
        <taxon>Verminephrobacter</taxon>
    </lineage>
</organism>
<evidence type="ECO:0000256" key="4">
    <source>
        <dbReference type="ARBA" id="ARBA00022827"/>
    </source>
</evidence>
<evidence type="ECO:0000259" key="6">
    <source>
        <dbReference type="PROSITE" id="PS00623"/>
    </source>
</evidence>
<dbReference type="InterPro" id="IPR007867">
    <property type="entry name" value="GMC_OxRtase_C"/>
</dbReference>
<dbReference type="PANTHER" id="PTHR11552:SF147">
    <property type="entry name" value="CHOLINE DEHYDROGENASE, MITOCHONDRIAL"/>
    <property type="match status" value="1"/>
</dbReference>
<feature type="domain" description="Glucose-methanol-choline oxidoreductase N-terminal" evidence="6">
    <location>
        <begin position="79"/>
        <end position="102"/>
    </location>
</feature>
<evidence type="ECO:0000313" key="9">
    <source>
        <dbReference type="Proteomes" id="UP001208935"/>
    </source>
</evidence>
<protein>
    <submittedName>
        <fullName evidence="8">GMC family oxidoreductase</fullName>
    </submittedName>
</protein>
<accession>A0ABT3KSB3</accession>
<evidence type="ECO:0000256" key="5">
    <source>
        <dbReference type="RuleBase" id="RU003968"/>
    </source>
</evidence>
<keyword evidence="9" id="KW-1185">Reference proteome</keyword>
<comment type="similarity">
    <text evidence="2 5">Belongs to the GMC oxidoreductase family.</text>
</comment>
<reference evidence="9" key="1">
    <citation type="submission" date="2023-07" db="EMBL/GenBank/DDBJ databases">
        <title>Verminephrobacter genomes.</title>
        <authorList>
            <person name="Lund M.B."/>
        </authorList>
    </citation>
    <scope>NUCLEOTIDE SEQUENCE [LARGE SCALE GENOMIC DNA]</scope>
    <source>
        <strain evidence="9">AtM5-05</strain>
    </source>
</reference>
<dbReference type="InterPro" id="IPR036188">
    <property type="entry name" value="FAD/NAD-bd_sf"/>
</dbReference>
<dbReference type="InterPro" id="IPR012132">
    <property type="entry name" value="GMC_OxRdtase"/>
</dbReference>
<dbReference type="RefSeq" id="WP_265281844.1">
    <property type="nucleotide sequence ID" value="NZ_QZCW01000001.1"/>
</dbReference>
<dbReference type="Pfam" id="PF00732">
    <property type="entry name" value="GMC_oxred_N"/>
    <property type="match status" value="1"/>
</dbReference>
<keyword evidence="4 5" id="KW-0274">FAD</keyword>
<dbReference type="EMBL" id="QZCW01000001">
    <property type="protein sequence ID" value="MCW5321219.1"/>
    <property type="molecule type" value="Genomic_DNA"/>
</dbReference>
<sequence>MTTEYDDIIVGGGSVGCWLAHRLMSTDARRVLLIEAGPDVATRAALPTDQLQGNFARFSCDWGLTMEGGGLAPASYPLARILGGGSSINGAAALRALPADFADWSASCGEYWSWKAVAPHFAAIENDATGSGAIPISRCATEDRHPVAAAFVEGSRRLGFAVCADFNEGDIGGVGSMPMNLIDNRAWSAAELLYAARERPNFTLLTQTQAERVVFNGQAAVGVEVLGPDGLQRITGGRIVLAAGAIHSPAILMRSGVGHAPELLKAGVAPLFERRGIGRGLQDHPGVGFWSPPRPDQMPIRCAIQKQSLLRLSSRMLGVDDGDPFDLQIYLMLDIGIVGTEIERMLPGPRANLMTAVLLRPRGSGNVRLTGPSTAHKPRIQLDFLSHPSDRQRLRESTRLLWRLSQDKRLAAHMGPFAFWTESTLQDDRRLDDALRVVTRTAFHPTGTARMGPESDPDTVVDERGAVHGIAHLFVADLSIMPVSPRSTTNVTSMMLGHRLGSMLSQANPPERLDRTTFLI</sequence>